<dbReference type="Proteomes" id="UP000001631">
    <property type="component" value="Unassembled WGS sequence"/>
</dbReference>
<organism evidence="2 3">
    <name type="scientific">Ajellomyces capsulatus (strain G186AR / H82 / ATCC MYA-2454 / RMSCC 2432)</name>
    <name type="common">Darling's disease fungus</name>
    <name type="synonym">Histoplasma capsulatum</name>
    <dbReference type="NCBI Taxonomy" id="447093"/>
    <lineage>
        <taxon>Eukaryota</taxon>
        <taxon>Fungi</taxon>
        <taxon>Dikarya</taxon>
        <taxon>Ascomycota</taxon>
        <taxon>Pezizomycotina</taxon>
        <taxon>Eurotiomycetes</taxon>
        <taxon>Eurotiomycetidae</taxon>
        <taxon>Onygenales</taxon>
        <taxon>Ajellomycetaceae</taxon>
        <taxon>Histoplasma</taxon>
    </lineage>
</organism>
<gene>
    <name evidence="2" type="ORF">HCBG_08315</name>
</gene>
<evidence type="ECO:0000256" key="1">
    <source>
        <dbReference type="SAM" id="MobiDB-lite"/>
    </source>
</evidence>
<reference evidence="2" key="1">
    <citation type="submission" date="2009-02" db="EMBL/GenBank/DDBJ databases">
        <title>The Genome Sequence of Ajellomyces capsulatus strain G186AR.</title>
        <authorList>
            <consortium name="The Broad Institute Genome Sequencing Platform"/>
            <person name="Champion M."/>
            <person name="Cuomo C."/>
            <person name="Ma L.-J."/>
            <person name="Henn M.R."/>
            <person name="Sil A."/>
            <person name="Goldman B."/>
            <person name="Young S.K."/>
            <person name="Kodira C.D."/>
            <person name="Zeng Q."/>
            <person name="Koehrsen M."/>
            <person name="Alvarado L."/>
            <person name="Berlin A."/>
            <person name="Borenstein D."/>
            <person name="Chen Z."/>
            <person name="Engels R."/>
            <person name="Freedman E."/>
            <person name="Gellesch M."/>
            <person name="Goldberg J."/>
            <person name="Griggs A."/>
            <person name="Gujja S."/>
            <person name="Heiman D."/>
            <person name="Hepburn T."/>
            <person name="Howarth C."/>
            <person name="Jen D."/>
            <person name="Larson L."/>
            <person name="Lewis B."/>
            <person name="Mehta T."/>
            <person name="Park D."/>
            <person name="Pearson M."/>
            <person name="Roberts A."/>
            <person name="Saif S."/>
            <person name="Shea T."/>
            <person name="Shenoy N."/>
            <person name="Sisk P."/>
            <person name="Stolte C."/>
            <person name="Sykes S."/>
            <person name="Walk T."/>
            <person name="White J."/>
            <person name="Yandava C."/>
            <person name="Klein B."/>
            <person name="McEwen J.G."/>
            <person name="Puccia R."/>
            <person name="Goldman G.H."/>
            <person name="Felipe M.S."/>
            <person name="Nino-Vega G."/>
            <person name="San-Blas G."/>
            <person name="Taylor J."/>
            <person name="Mendoza L."/>
            <person name="Galagan J."/>
            <person name="Nusbaum C."/>
            <person name="Birren B."/>
        </authorList>
    </citation>
    <scope>NUCLEOTIDE SEQUENCE</scope>
    <source>
        <strain evidence="2">G186AR</strain>
    </source>
</reference>
<name>C0NYT5_AJECG</name>
<keyword evidence="3" id="KW-1185">Reference proteome</keyword>
<dbReference type="GeneID" id="69041331"/>
<dbReference type="AlphaFoldDB" id="C0NYT5"/>
<protein>
    <submittedName>
        <fullName evidence="2">Uncharacterized protein</fullName>
    </submittedName>
</protein>
<evidence type="ECO:0000313" key="3">
    <source>
        <dbReference type="Proteomes" id="UP000001631"/>
    </source>
</evidence>
<dbReference type="RefSeq" id="XP_045283856.1">
    <property type="nucleotide sequence ID" value="XM_045435364.1"/>
</dbReference>
<dbReference type="InParanoid" id="C0NYT5"/>
<evidence type="ECO:0000313" key="2">
    <source>
        <dbReference type="EMBL" id="EEH03375.1"/>
    </source>
</evidence>
<proteinExistence type="predicted"/>
<feature type="region of interest" description="Disordered" evidence="1">
    <location>
        <begin position="79"/>
        <end position="98"/>
    </location>
</feature>
<dbReference type="HOGENOM" id="CLU_2305205_0_0_1"/>
<dbReference type="EMBL" id="GG663377">
    <property type="protein sequence ID" value="EEH03375.1"/>
    <property type="molecule type" value="Genomic_DNA"/>
</dbReference>
<sequence length="103" mass="11243">MSTSDIHNALHQESMKAVRQRHWRSLNAWSCHSLWLTQADTATSNCGPITNAMQRLSTVAFLAGALPVGLWVMVPPSSSAEQGTRHHAAPPQRRVGNIGLLGY</sequence>
<accession>C0NYT5</accession>